<dbReference type="SUPFAM" id="SSF54897">
    <property type="entry name" value="Protease propeptides/inhibitors"/>
    <property type="match status" value="2"/>
</dbReference>
<keyword evidence="7" id="KW-0479">Metal-binding</keyword>
<dbReference type="InterPro" id="IPR003146">
    <property type="entry name" value="M14A_act_pep"/>
</dbReference>
<dbReference type="PROSITE" id="PS00133">
    <property type="entry name" value="CARBOXYPEPT_ZN_2"/>
    <property type="match status" value="1"/>
</dbReference>
<evidence type="ECO:0000256" key="12">
    <source>
        <dbReference type="ARBA" id="ARBA00023157"/>
    </source>
</evidence>
<evidence type="ECO:0000259" key="15">
    <source>
        <dbReference type="PROSITE" id="PS52035"/>
    </source>
</evidence>
<keyword evidence="6" id="KW-0645">Protease</keyword>
<evidence type="ECO:0000256" key="14">
    <source>
        <dbReference type="PROSITE-ProRule" id="PRU01379"/>
    </source>
</evidence>
<evidence type="ECO:0000256" key="13">
    <source>
        <dbReference type="ARBA" id="ARBA00057299"/>
    </source>
</evidence>
<name>A0A1D2NGW1_ORCCI</name>
<evidence type="ECO:0000256" key="7">
    <source>
        <dbReference type="ARBA" id="ARBA00022723"/>
    </source>
</evidence>
<dbReference type="CDD" id="cd03860">
    <property type="entry name" value="M14_CP_A-B_like"/>
    <property type="match status" value="2"/>
</dbReference>
<dbReference type="PRINTS" id="PR00765">
    <property type="entry name" value="CRBOXYPTASEA"/>
</dbReference>
<dbReference type="SMART" id="SM00631">
    <property type="entry name" value="Zn_pept"/>
    <property type="match status" value="2"/>
</dbReference>
<dbReference type="InterPro" id="IPR057246">
    <property type="entry name" value="CARBOXYPEPT_ZN_1"/>
</dbReference>
<evidence type="ECO:0000256" key="5">
    <source>
        <dbReference type="ARBA" id="ARBA00022645"/>
    </source>
</evidence>
<evidence type="ECO:0000256" key="4">
    <source>
        <dbReference type="ARBA" id="ARBA00022525"/>
    </source>
</evidence>
<evidence type="ECO:0000256" key="11">
    <source>
        <dbReference type="ARBA" id="ARBA00023049"/>
    </source>
</evidence>
<keyword evidence="12" id="KW-1015">Disulfide bond</keyword>
<keyword evidence="17" id="KW-1185">Reference proteome</keyword>
<dbReference type="GO" id="GO:0005615">
    <property type="term" value="C:extracellular space"/>
    <property type="evidence" value="ECO:0007669"/>
    <property type="project" value="TreeGrafter"/>
</dbReference>
<dbReference type="OMA" id="WEEPISM"/>
<dbReference type="InterPro" id="IPR000834">
    <property type="entry name" value="Peptidase_M14"/>
</dbReference>
<comment type="caution">
    <text evidence="16">The sequence shown here is derived from an EMBL/GenBank/DDBJ whole genome shotgun (WGS) entry which is preliminary data.</text>
</comment>
<comment type="cofactor">
    <cofactor evidence="1">
        <name>Zn(2+)</name>
        <dbReference type="ChEBI" id="CHEBI:29105"/>
    </cofactor>
</comment>
<keyword evidence="5 16" id="KW-0121">Carboxypeptidase</keyword>
<protein>
    <submittedName>
        <fullName evidence="16">Zinc carboxypeptidase A 1</fullName>
    </submittedName>
</protein>
<feature type="domain" description="Peptidase M14" evidence="15">
    <location>
        <begin position="577"/>
        <end position="871"/>
    </location>
</feature>
<comment type="similarity">
    <text evidence="3 14">Belongs to the peptidase M14 family.</text>
</comment>
<comment type="subcellular location">
    <subcellularLocation>
        <location evidence="2">Secreted</location>
    </subcellularLocation>
</comment>
<dbReference type="GO" id="GO:0006508">
    <property type="term" value="P:proteolysis"/>
    <property type="evidence" value="ECO:0007669"/>
    <property type="project" value="UniProtKB-KW"/>
</dbReference>
<keyword evidence="8" id="KW-0732">Signal</keyword>
<dbReference type="FunFam" id="3.40.630.10:FF:000040">
    <property type="entry name" value="zinc carboxypeptidase"/>
    <property type="match status" value="2"/>
</dbReference>
<feature type="active site" description="Proton donor/acceptor" evidence="14">
    <location>
        <position position="449"/>
    </location>
</feature>
<dbReference type="GO" id="GO:0008270">
    <property type="term" value="F:zinc ion binding"/>
    <property type="evidence" value="ECO:0007669"/>
    <property type="project" value="InterPro"/>
</dbReference>
<dbReference type="PROSITE" id="PS52035">
    <property type="entry name" value="PEPTIDASE_M14"/>
    <property type="match status" value="2"/>
</dbReference>
<accession>A0A1D2NGW1</accession>
<keyword evidence="4" id="KW-0964">Secreted</keyword>
<keyword evidence="9" id="KW-0378">Hydrolase</keyword>
<organism evidence="16 17">
    <name type="scientific">Orchesella cincta</name>
    <name type="common">Springtail</name>
    <name type="synonym">Podura cincta</name>
    <dbReference type="NCBI Taxonomy" id="48709"/>
    <lineage>
        <taxon>Eukaryota</taxon>
        <taxon>Metazoa</taxon>
        <taxon>Ecdysozoa</taxon>
        <taxon>Arthropoda</taxon>
        <taxon>Hexapoda</taxon>
        <taxon>Collembola</taxon>
        <taxon>Entomobryomorpha</taxon>
        <taxon>Entomobryoidea</taxon>
        <taxon>Orchesellidae</taxon>
        <taxon>Orchesellinae</taxon>
        <taxon>Orchesella</taxon>
    </lineage>
</organism>
<dbReference type="InterPro" id="IPR036990">
    <property type="entry name" value="M14A-like_propep"/>
</dbReference>
<evidence type="ECO:0000256" key="3">
    <source>
        <dbReference type="ARBA" id="ARBA00005988"/>
    </source>
</evidence>
<dbReference type="STRING" id="48709.A0A1D2NGW1"/>
<keyword evidence="10" id="KW-0862">Zinc</keyword>
<dbReference type="PROSITE" id="PS00132">
    <property type="entry name" value="CARBOXYPEPT_ZN_1"/>
    <property type="match status" value="2"/>
</dbReference>
<dbReference type="Pfam" id="PF00246">
    <property type="entry name" value="Peptidase_M14"/>
    <property type="match status" value="2"/>
</dbReference>
<dbReference type="EMBL" id="LJIJ01000052">
    <property type="protein sequence ID" value="ODN04196.1"/>
    <property type="molecule type" value="Genomic_DNA"/>
</dbReference>
<evidence type="ECO:0000256" key="6">
    <source>
        <dbReference type="ARBA" id="ARBA00022670"/>
    </source>
</evidence>
<dbReference type="PANTHER" id="PTHR11705">
    <property type="entry name" value="PROTEASE FAMILY M14 CARBOXYPEPTIDASE A,B"/>
    <property type="match status" value="1"/>
</dbReference>
<dbReference type="OrthoDB" id="3626597at2759"/>
<dbReference type="InterPro" id="IPR057247">
    <property type="entry name" value="CARBOXYPEPT_ZN_2"/>
</dbReference>
<evidence type="ECO:0000313" key="17">
    <source>
        <dbReference type="Proteomes" id="UP000094527"/>
    </source>
</evidence>
<sequence length="880" mass="98901">MRLFGTRLALNVISSLDSYISYYIHMITCKLRHVAVRRKVYKSSFVSGDAHHLRCSLVKKTSCSLIKMKAIILVSLFVVGITAIPLQQAKVKYDNYAVYRFVPQNEAERENLLFLENNYPGLIFWKGVGPVGGKVDIMIPPHLQHEILSGLQSVMAVPEPMVADVQQLIDEEEELNQIARAKAPRLGWEAYYTFDEIVQWLDEQAAANSDVASVETYGESFEGRPMKVIKISTGGNGQRPIIFIDANIHAREWITNAVATYIINELLNGEASGLKSLLNTFDFHVAPVINPDGYAYTRTDRLWRKTRSNYAGGLCRGADPNRNFEFQWNTGGSSAVCSSDTYRGVRAASEPEVAATEAYLDSIKDRVTAYLSLHSYSQLILIPYGNNLGRVPDHDNHMRVGGLVERAIASRYGTQFTSGNIVELLYVASGASVDYMKGTHDTTLSYTFELRDTGRYGFVLPPTQIIPSSLEFVDGLIALANDLKISYSGYRIIDVFPENEEQWKLVRNSEDYGVSLISGDREYASLLVPPQIFSKLNDKLLQNDIRTNVIVEDVKKLIDLEKVNQDKIVDGRLEWDRYYTLEDIHQSLDDLASINNATASTFSIGTSYEGREMKAIKISKSGETRPAIWIDANIHAREWITGAVCNYIIDQLLNSNETEIQSWLDEYDFYILPIANPDGYEFTHTTDRFWRKSRSENGSPVGCIGTDLNRNFDFHWLENGGASSNPCSNTFAGNSPFSDSEAANMRDFLTSISSRLVFYLSLHSSGQYILFPTGFDDTPIPQYNTYMSIGNLAAEAHGIRHGTNFTAGSVYNLIYCNWSSMDWTWNALKANLTFTYELRDKGQFGHLLPPDQIYPSATEFMDGLKVIMTELSRGIPEVDP</sequence>
<feature type="active site" description="Proton donor/acceptor" evidence="14">
    <location>
        <position position="837"/>
    </location>
</feature>
<dbReference type="Gene3D" id="3.40.630.10">
    <property type="entry name" value="Zn peptidases"/>
    <property type="match status" value="2"/>
</dbReference>
<reference evidence="16 17" key="1">
    <citation type="journal article" date="2016" name="Genome Biol. Evol.">
        <title>Gene Family Evolution Reflects Adaptation to Soil Environmental Stressors in the Genome of the Collembolan Orchesella cincta.</title>
        <authorList>
            <person name="Faddeeva-Vakhrusheva A."/>
            <person name="Derks M.F."/>
            <person name="Anvar S.Y."/>
            <person name="Agamennone V."/>
            <person name="Suring W."/>
            <person name="Smit S."/>
            <person name="van Straalen N.M."/>
            <person name="Roelofs D."/>
        </authorList>
    </citation>
    <scope>NUCLEOTIDE SEQUENCE [LARGE SCALE GENOMIC DNA]</scope>
    <source>
        <tissue evidence="16">Mixed pool</tissue>
    </source>
</reference>
<feature type="domain" description="Peptidase M14" evidence="15">
    <location>
        <begin position="190"/>
        <end position="483"/>
    </location>
</feature>
<dbReference type="AlphaFoldDB" id="A0A1D2NGW1"/>
<evidence type="ECO:0000256" key="2">
    <source>
        <dbReference type="ARBA" id="ARBA00004613"/>
    </source>
</evidence>
<dbReference type="Proteomes" id="UP000094527">
    <property type="component" value="Unassembled WGS sequence"/>
</dbReference>
<evidence type="ECO:0000256" key="8">
    <source>
        <dbReference type="ARBA" id="ARBA00022729"/>
    </source>
</evidence>
<dbReference type="Pfam" id="PF02244">
    <property type="entry name" value="Propep_M14"/>
    <property type="match status" value="2"/>
</dbReference>
<keyword evidence="11" id="KW-0482">Metalloprotease</keyword>
<proteinExistence type="inferred from homology"/>
<evidence type="ECO:0000256" key="9">
    <source>
        <dbReference type="ARBA" id="ARBA00022801"/>
    </source>
</evidence>
<dbReference type="PANTHER" id="PTHR11705:SF153">
    <property type="entry name" value="ZINC CARBOXYPEPTIDASE A 1-LIKE PROTEIN"/>
    <property type="match status" value="1"/>
</dbReference>
<dbReference type="Gene3D" id="3.30.70.340">
    <property type="entry name" value="Metallocarboxypeptidase-like"/>
    <property type="match status" value="2"/>
</dbReference>
<evidence type="ECO:0000256" key="1">
    <source>
        <dbReference type="ARBA" id="ARBA00001947"/>
    </source>
</evidence>
<evidence type="ECO:0000313" key="16">
    <source>
        <dbReference type="EMBL" id="ODN04196.1"/>
    </source>
</evidence>
<dbReference type="SUPFAM" id="SSF53187">
    <property type="entry name" value="Zn-dependent exopeptidases"/>
    <property type="match status" value="2"/>
</dbReference>
<comment type="function">
    <text evidence="13">Involved in the digestion of the blood meal.</text>
</comment>
<gene>
    <name evidence="16" type="ORF">Ocin01_02533</name>
</gene>
<dbReference type="GO" id="GO:0004181">
    <property type="term" value="F:metallocarboxypeptidase activity"/>
    <property type="evidence" value="ECO:0007669"/>
    <property type="project" value="InterPro"/>
</dbReference>
<evidence type="ECO:0000256" key="10">
    <source>
        <dbReference type="ARBA" id="ARBA00022833"/>
    </source>
</evidence>